<protein>
    <recommendedName>
        <fullName evidence="5">DUF1016 domain-containing protein</fullName>
    </recommendedName>
</protein>
<dbReference type="Pfam" id="PF17761">
    <property type="entry name" value="DUF1016_N"/>
    <property type="match status" value="1"/>
</dbReference>
<sequence length="344" mass="40861">MSIEKNLYKEFVTELKLKIRNSQQRAILSANKELIILYWEIGKSILISQEKQGWGAKIIKQLSEDLKKEFPEIKGFSERNLKYMRKFSDTYRDFQFVQEVIAQIPWYHNITLMEKIKDDNKRKWYIEKTIENGWSRNVLLHQIEYQLYERSDSKKVTNFENTLPKVQSELAMQTLKDPYIFDFLSIEKDALEREIEKELVKHISSFLLELGAGFAFVGNQYHLEIANRDFYLDLLFYHIKLKCYVVIELKTGEFKPEYAGKMNFYLSAVDDSLKSEDDNPTIGIILCKEKNNIFAEYTLRDMNKPMGIAEYKYNDIIPENLQTKLPSIEDLEKKLRDEFEVVEK</sequence>
<dbReference type="Proteomes" id="UP001321582">
    <property type="component" value="Plasmid pHIC"/>
</dbReference>
<dbReference type="InterPro" id="IPR009362">
    <property type="entry name" value="YhcG_C"/>
</dbReference>
<gene>
    <name evidence="3" type="ORF">HLVA_21120</name>
</gene>
<dbReference type="AlphaFoldDB" id="A0AAU9DA73"/>
<dbReference type="InterPro" id="IPR041527">
    <property type="entry name" value="YhcG_N"/>
</dbReference>
<evidence type="ECO:0000259" key="1">
    <source>
        <dbReference type="Pfam" id="PF06250"/>
    </source>
</evidence>
<dbReference type="Gene3D" id="3.40.1350.10">
    <property type="match status" value="1"/>
</dbReference>
<dbReference type="RefSeq" id="WP_307905626.1">
    <property type="nucleotide sequence ID" value="NZ_AP027060.1"/>
</dbReference>
<geneLocation type="plasmid" evidence="3 4">
    <name>pHIC</name>
</geneLocation>
<feature type="domain" description="YhcG N-terminal" evidence="2">
    <location>
        <begin position="15"/>
        <end position="150"/>
    </location>
</feature>
<dbReference type="Pfam" id="PF06250">
    <property type="entry name" value="YhcG_C"/>
    <property type="match status" value="1"/>
</dbReference>
<dbReference type="GO" id="GO:0003676">
    <property type="term" value="F:nucleic acid binding"/>
    <property type="evidence" value="ECO:0007669"/>
    <property type="project" value="InterPro"/>
</dbReference>
<evidence type="ECO:0000313" key="3">
    <source>
        <dbReference type="EMBL" id="BDU51543.1"/>
    </source>
</evidence>
<dbReference type="EMBL" id="AP027060">
    <property type="protein sequence ID" value="BDU51543.1"/>
    <property type="molecule type" value="Genomic_DNA"/>
</dbReference>
<dbReference type="InterPro" id="IPR053148">
    <property type="entry name" value="PD-DEXK-like_domain"/>
</dbReference>
<feature type="domain" description="YhcG PDDEXK nuclease" evidence="1">
    <location>
        <begin position="173"/>
        <end position="326"/>
    </location>
</feature>
<dbReference type="KEGG" id="haby:HLVA_21120"/>
<keyword evidence="4" id="KW-1185">Reference proteome</keyword>
<name>A0AAU9DA73_9FUSO</name>
<dbReference type="PANTHER" id="PTHR30547">
    <property type="entry name" value="UNCHARACTERIZED PROTEIN YHCG-RELATED"/>
    <property type="match status" value="1"/>
</dbReference>
<evidence type="ECO:0008006" key="5">
    <source>
        <dbReference type="Google" id="ProtNLM"/>
    </source>
</evidence>
<dbReference type="PANTHER" id="PTHR30547:SF0">
    <property type="entry name" value="BLR8175 PROTEIN"/>
    <property type="match status" value="1"/>
</dbReference>
<evidence type="ECO:0000313" key="4">
    <source>
        <dbReference type="Proteomes" id="UP001321582"/>
    </source>
</evidence>
<keyword evidence="3" id="KW-0614">Plasmid</keyword>
<evidence type="ECO:0000259" key="2">
    <source>
        <dbReference type="Pfam" id="PF17761"/>
    </source>
</evidence>
<accession>A0AAU9DA73</accession>
<reference evidence="3 4" key="1">
    <citation type="submission" date="2022-11" db="EMBL/GenBank/DDBJ databases">
        <title>Haliovirga abyssi gen. nov., sp. nov., a mesophilic fermentative bacterium isolated from the Iheya North hydrothermal field and the proposal of Haliovirgaceae fam. nov.</title>
        <authorList>
            <person name="Miyazaki U."/>
            <person name="Tame A."/>
            <person name="Miyazaki J."/>
            <person name="Takai K."/>
            <person name="Sawayama S."/>
            <person name="Kitajima M."/>
            <person name="Okamoto A."/>
            <person name="Nakagawa S."/>
        </authorList>
    </citation>
    <scope>NUCLEOTIDE SEQUENCE [LARGE SCALE GENOMIC DNA]</scope>
    <source>
        <strain evidence="3 4">IC12</strain>
        <plasmid evidence="3 4">pHIC</plasmid>
    </source>
</reference>
<organism evidence="3 4">
    <name type="scientific">Haliovirga abyssi</name>
    <dbReference type="NCBI Taxonomy" id="2996794"/>
    <lineage>
        <taxon>Bacteria</taxon>
        <taxon>Fusobacteriati</taxon>
        <taxon>Fusobacteriota</taxon>
        <taxon>Fusobacteriia</taxon>
        <taxon>Fusobacteriales</taxon>
        <taxon>Haliovirgaceae</taxon>
        <taxon>Haliovirga</taxon>
    </lineage>
</organism>
<dbReference type="InterPro" id="IPR011856">
    <property type="entry name" value="tRNA_endonuc-like_dom_sf"/>
</dbReference>
<proteinExistence type="predicted"/>